<sequence>MSRSAHIDLDIVEGALEHGMPYIALGSGRPLVFLRWFTPDHANPTGMMRESEIKTLTPLAKHARVYAVNRAPGMAEGTTMADIAAQHAEALRAEFDTPVDVLGISSGGSLALQLAADHPDVVRKLVVGASGFRLEEKARAAQLNYAEAAAEGRRALHYMIPAPTTFTARLTKGAMWLLDPLGRPKNPSDTLAFVRAEDAFDVSARLGEITAPTLVIGGEHDEFYSTTTFRRTADGIPDSRLVIYPGANHMGTVKHPRFAPDILEFLSEPTE</sequence>
<dbReference type="Pfam" id="PF12697">
    <property type="entry name" value="Abhydrolase_6"/>
    <property type="match status" value="1"/>
</dbReference>
<evidence type="ECO:0000313" key="3">
    <source>
        <dbReference type="Proteomes" id="UP001611415"/>
    </source>
</evidence>
<dbReference type="Proteomes" id="UP001611415">
    <property type="component" value="Unassembled WGS sequence"/>
</dbReference>
<dbReference type="PANTHER" id="PTHR43433:SF5">
    <property type="entry name" value="AB HYDROLASE-1 DOMAIN-CONTAINING PROTEIN"/>
    <property type="match status" value="1"/>
</dbReference>
<name>A0ABW7X277_9NOCA</name>
<dbReference type="GO" id="GO:0016787">
    <property type="term" value="F:hydrolase activity"/>
    <property type="evidence" value="ECO:0007669"/>
    <property type="project" value="UniProtKB-KW"/>
</dbReference>
<dbReference type="Gene3D" id="3.40.50.1820">
    <property type="entry name" value="alpha/beta hydrolase"/>
    <property type="match status" value="1"/>
</dbReference>
<proteinExistence type="predicted"/>
<dbReference type="RefSeq" id="WP_357401114.1">
    <property type="nucleotide sequence ID" value="NZ_JBEYCD010000002.1"/>
</dbReference>
<evidence type="ECO:0000313" key="2">
    <source>
        <dbReference type="EMBL" id="MFI2475153.1"/>
    </source>
</evidence>
<keyword evidence="3" id="KW-1185">Reference proteome</keyword>
<dbReference type="SUPFAM" id="SSF53474">
    <property type="entry name" value="alpha/beta-Hydrolases"/>
    <property type="match status" value="1"/>
</dbReference>
<dbReference type="InterPro" id="IPR029058">
    <property type="entry name" value="AB_hydrolase_fold"/>
</dbReference>
<organism evidence="2 3">
    <name type="scientific">Nocardia xishanensis</name>
    <dbReference type="NCBI Taxonomy" id="238964"/>
    <lineage>
        <taxon>Bacteria</taxon>
        <taxon>Bacillati</taxon>
        <taxon>Actinomycetota</taxon>
        <taxon>Actinomycetes</taxon>
        <taxon>Mycobacteriales</taxon>
        <taxon>Nocardiaceae</taxon>
        <taxon>Nocardia</taxon>
    </lineage>
</organism>
<dbReference type="PRINTS" id="PR00111">
    <property type="entry name" value="ABHYDROLASE"/>
</dbReference>
<dbReference type="InterPro" id="IPR000073">
    <property type="entry name" value="AB_hydrolase_1"/>
</dbReference>
<dbReference type="InterPro" id="IPR050471">
    <property type="entry name" value="AB_hydrolase"/>
</dbReference>
<feature type="domain" description="AB hydrolase-1" evidence="1">
    <location>
        <begin position="57"/>
        <end position="256"/>
    </location>
</feature>
<dbReference type="PANTHER" id="PTHR43433">
    <property type="entry name" value="HYDROLASE, ALPHA/BETA FOLD FAMILY PROTEIN"/>
    <property type="match status" value="1"/>
</dbReference>
<gene>
    <name evidence="2" type="ORF">ACH49W_17380</name>
</gene>
<evidence type="ECO:0000259" key="1">
    <source>
        <dbReference type="Pfam" id="PF12697"/>
    </source>
</evidence>
<accession>A0ABW7X277</accession>
<protein>
    <submittedName>
        <fullName evidence="2">Alpha/beta fold hydrolase</fullName>
    </submittedName>
</protein>
<reference evidence="2 3" key="1">
    <citation type="submission" date="2024-10" db="EMBL/GenBank/DDBJ databases">
        <title>The Natural Products Discovery Center: Release of the First 8490 Sequenced Strains for Exploring Actinobacteria Biosynthetic Diversity.</title>
        <authorList>
            <person name="Kalkreuter E."/>
            <person name="Kautsar S.A."/>
            <person name="Yang D."/>
            <person name="Bader C.D."/>
            <person name="Teijaro C.N."/>
            <person name="Fluegel L."/>
            <person name="Davis C.M."/>
            <person name="Simpson J.R."/>
            <person name="Lauterbach L."/>
            <person name="Steele A.D."/>
            <person name="Gui C."/>
            <person name="Meng S."/>
            <person name="Li G."/>
            <person name="Viehrig K."/>
            <person name="Ye F."/>
            <person name="Su P."/>
            <person name="Kiefer A.F."/>
            <person name="Nichols A."/>
            <person name="Cepeda A.J."/>
            <person name="Yan W."/>
            <person name="Fan B."/>
            <person name="Jiang Y."/>
            <person name="Adhikari A."/>
            <person name="Zheng C.-J."/>
            <person name="Schuster L."/>
            <person name="Cowan T.M."/>
            <person name="Smanski M.J."/>
            <person name="Chevrette M.G."/>
            <person name="De Carvalho L.P.S."/>
            <person name="Shen B."/>
        </authorList>
    </citation>
    <scope>NUCLEOTIDE SEQUENCE [LARGE SCALE GENOMIC DNA]</scope>
    <source>
        <strain evidence="2 3">NPDC019275</strain>
    </source>
</reference>
<comment type="caution">
    <text evidence="2">The sequence shown here is derived from an EMBL/GenBank/DDBJ whole genome shotgun (WGS) entry which is preliminary data.</text>
</comment>
<dbReference type="EMBL" id="JBIRYO010000010">
    <property type="protein sequence ID" value="MFI2475153.1"/>
    <property type="molecule type" value="Genomic_DNA"/>
</dbReference>
<keyword evidence="2" id="KW-0378">Hydrolase</keyword>